<dbReference type="AlphaFoldDB" id="A0A9J5ZGI6"/>
<evidence type="ECO:0000313" key="2">
    <source>
        <dbReference type="EMBL" id="KAG5609942.1"/>
    </source>
</evidence>
<evidence type="ECO:0000313" key="3">
    <source>
        <dbReference type="Proteomes" id="UP000824120"/>
    </source>
</evidence>
<keyword evidence="3" id="KW-1185">Reference proteome</keyword>
<dbReference type="EMBL" id="JACXVP010000004">
    <property type="protein sequence ID" value="KAG5609942.1"/>
    <property type="molecule type" value="Genomic_DNA"/>
</dbReference>
<dbReference type="Proteomes" id="UP000824120">
    <property type="component" value="Chromosome 4"/>
</dbReference>
<gene>
    <name evidence="2" type="ORF">H5410_021223</name>
</gene>
<keyword evidence="1" id="KW-0812">Transmembrane</keyword>
<evidence type="ECO:0000256" key="1">
    <source>
        <dbReference type="SAM" id="Phobius"/>
    </source>
</evidence>
<feature type="transmembrane region" description="Helical" evidence="1">
    <location>
        <begin position="115"/>
        <end position="138"/>
    </location>
</feature>
<organism evidence="2 3">
    <name type="scientific">Solanum commersonii</name>
    <name type="common">Commerson's wild potato</name>
    <name type="synonym">Commerson's nightshade</name>
    <dbReference type="NCBI Taxonomy" id="4109"/>
    <lineage>
        <taxon>Eukaryota</taxon>
        <taxon>Viridiplantae</taxon>
        <taxon>Streptophyta</taxon>
        <taxon>Embryophyta</taxon>
        <taxon>Tracheophyta</taxon>
        <taxon>Spermatophyta</taxon>
        <taxon>Magnoliopsida</taxon>
        <taxon>eudicotyledons</taxon>
        <taxon>Gunneridae</taxon>
        <taxon>Pentapetalae</taxon>
        <taxon>asterids</taxon>
        <taxon>lamiids</taxon>
        <taxon>Solanales</taxon>
        <taxon>Solanaceae</taxon>
        <taxon>Solanoideae</taxon>
        <taxon>Solaneae</taxon>
        <taxon>Solanum</taxon>
    </lineage>
</organism>
<name>A0A9J5ZGI6_SOLCO</name>
<protein>
    <submittedName>
        <fullName evidence="2">Uncharacterized protein</fullName>
    </submittedName>
</protein>
<comment type="caution">
    <text evidence="2">The sequence shown here is derived from an EMBL/GenBank/DDBJ whole genome shotgun (WGS) entry which is preliminary data.</text>
</comment>
<sequence length="150" mass="16536">MKGNSSIVKAASPEYIGSVELGFTGVHGVYLSCLAELIVHWSWSHAGDKIQSFELILEKKSEEGWFRRKGGGVLVGVQWSLVGVSGDLGCCVAVGRKENGFWNCYWWSEKKGKRVMVLILAGKNGVVCCCLLLLGRVVGNNSEEQRSWVW</sequence>
<accession>A0A9J5ZGI6</accession>
<proteinExistence type="predicted"/>
<keyword evidence="1" id="KW-1133">Transmembrane helix</keyword>
<keyword evidence="1" id="KW-0472">Membrane</keyword>
<reference evidence="2 3" key="1">
    <citation type="submission" date="2020-09" db="EMBL/GenBank/DDBJ databases">
        <title>De no assembly of potato wild relative species, Solanum commersonii.</title>
        <authorList>
            <person name="Cho K."/>
        </authorList>
    </citation>
    <scope>NUCLEOTIDE SEQUENCE [LARGE SCALE GENOMIC DNA]</scope>
    <source>
        <strain evidence="2">LZ3.2</strain>
        <tissue evidence="2">Leaf</tissue>
    </source>
</reference>